<evidence type="ECO:0000256" key="6">
    <source>
        <dbReference type="ARBA" id="ARBA00022989"/>
    </source>
</evidence>
<feature type="transmembrane region" description="Helical" evidence="8">
    <location>
        <begin position="183"/>
        <end position="206"/>
    </location>
</feature>
<evidence type="ECO:0000259" key="10">
    <source>
        <dbReference type="PROSITE" id="PS51202"/>
    </source>
</evidence>
<keyword evidence="6 8" id="KW-1133">Transmembrane helix</keyword>
<proteinExistence type="inferred from homology"/>
<dbReference type="InterPro" id="IPR006153">
    <property type="entry name" value="Cation/H_exchanger_TM"/>
</dbReference>
<reference evidence="11" key="1">
    <citation type="journal article" date="2015" name="ISME J.">
        <title>Aquifer environment selects for microbial species cohorts in sediment and groundwater.</title>
        <authorList>
            <person name="Hug L.A."/>
            <person name="Thomas B.C."/>
            <person name="Brown C.T."/>
            <person name="Frischkorn K.R."/>
            <person name="Williams K.H."/>
            <person name="Tringe S.G."/>
            <person name="Banfield J.F."/>
        </authorList>
    </citation>
    <scope>NUCLEOTIDE SEQUENCE</scope>
</reference>
<feature type="domain" description="RCK C-terminal" evidence="10">
    <location>
        <begin position="577"/>
        <end position="661"/>
    </location>
</feature>
<dbReference type="Pfam" id="PF00999">
    <property type="entry name" value="Na_H_Exchanger"/>
    <property type="match status" value="1"/>
</dbReference>
<keyword evidence="4" id="KW-0630">Potassium</keyword>
<dbReference type="SUPFAM" id="SSF116726">
    <property type="entry name" value="TrkA C-terminal domain-like"/>
    <property type="match status" value="1"/>
</dbReference>
<feature type="transmembrane region" description="Helical" evidence="8">
    <location>
        <begin position="275"/>
        <end position="293"/>
    </location>
</feature>
<evidence type="ECO:0000259" key="9">
    <source>
        <dbReference type="PROSITE" id="PS51201"/>
    </source>
</evidence>
<keyword evidence="7 8" id="KW-0472">Membrane</keyword>
<dbReference type="GO" id="GO:1902600">
    <property type="term" value="P:proton transmembrane transport"/>
    <property type="evidence" value="ECO:0007669"/>
    <property type="project" value="InterPro"/>
</dbReference>
<dbReference type="PROSITE" id="PS51202">
    <property type="entry name" value="RCK_C"/>
    <property type="match status" value="1"/>
</dbReference>
<keyword evidence="5 8" id="KW-0812">Transmembrane</keyword>
<dbReference type="InterPro" id="IPR036291">
    <property type="entry name" value="NAD(P)-bd_dom_sf"/>
</dbReference>
<dbReference type="Gene3D" id="3.30.70.1450">
    <property type="entry name" value="Regulator of K+ conductance, C-terminal domain"/>
    <property type="match status" value="1"/>
</dbReference>
<feature type="transmembrane region" description="Helical" evidence="8">
    <location>
        <begin position="334"/>
        <end position="355"/>
    </location>
</feature>
<feature type="transmembrane region" description="Helical" evidence="8">
    <location>
        <begin position="56"/>
        <end position="75"/>
    </location>
</feature>
<dbReference type="GO" id="GO:0015297">
    <property type="term" value="F:antiporter activity"/>
    <property type="evidence" value="ECO:0007669"/>
    <property type="project" value="InterPro"/>
</dbReference>
<keyword evidence="4" id="KW-0406">Ion transport</keyword>
<feature type="transmembrane region" description="Helical" evidence="8">
    <location>
        <begin position="148"/>
        <end position="171"/>
    </location>
</feature>
<evidence type="ECO:0000256" key="2">
    <source>
        <dbReference type="ARBA" id="ARBA00005551"/>
    </source>
</evidence>
<dbReference type="SUPFAM" id="SSF51735">
    <property type="entry name" value="NAD(P)-binding Rossmann-fold domains"/>
    <property type="match status" value="1"/>
</dbReference>
<feature type="transmembrane region" description="Helical" evidence="8">
    <location>
        <begin position="300"/>
        <end position="322"/>
    </location>
</feature>
<feature type="transmembrane region" description="Helical" evidence="8">
    <location>
        <begin position="87"/>
        <end position="110"/>
    </location>
</feature>
<dbReference type="Pfam" id="PF02080">
    <property type="entry name" value="TrkA_C"/>
    <property type="match status" value="1"/>
</dbReference>
<accession>A0A0H4T9P4</accession>
<dbReference type="PANTHER" id="PTHR42751">
    <property type="entry name" value="SODIUM/HYDROGEN EXCHANGER FAMILY/TRKA DOMAIN PROTEIN"/>
    <property type="match status" value="1"/>
</dbReference>
<dbReference type="GO" id="GO:0016020">
    <property type="term" value="C:membrane"/>
    <property type="evidence" value="ECO:0007669"/>
    <property type="project" value="UniProtKB-SubCell"/>
</dbReference>
<dbReference type="InterPro" id="IPR006037">
    <property type="entry name" value="RCK_C"/>
</dbReference>
<dbReference type="Gene3D" id="1.20.1530.20">
    <property type="match status" value="1"/>
</dbReference>
<dbReference type="GO" id="GO:0008324">
    <property type="term" value="F:monoatomic cation transmembrane transporter activity"/>
    <property type="evidence" value="ECO:0007669"/>
    <property type="project" value="InterPro"/>
</dbReference>
<evidence type="ECO:0000256" key="5">
    <source>
        <dbReference type="ARBA" id="ARBA00022692"/>
    </source>
</evidence>
<protein>
    <submittedName>
        <fullName evidence="11">Sodium/hydrogen exchanger, monovalent cation:H+ antiporter-2, CPA2 family</fullName>
    </submittedName>
</protein>
<dbReference type="AlphaFoldDB" id="A0A0H4T9P4"/>
<dbReference type="InterPro" id="IPR036721">
    <property type="entry name" value="RCK_C_sf"/>
</dbReference>
<name>A0A0H4T9P4_9BACT</name>
<dbReference type="GO" id="GO:0006813">
    <property type="term" value="P:potassium ion transport"/>
    <property type="evidence" value="ECO:0007669"/>
    <property type="project" value="UniProtKB-KW"/>
</dbReference>
<feature type="transmembrane region" description="Helical" evidence="8">
    <location>
        <begin position="362"/>
        <end position="385"/>
    </location>
</feature>
<feature type="transmembrane region" description="Helical" evidence="8">
    <location>
        <begin position="32"/>
        <end position="50"/>
    </location>
</feature>
<dbReference type="Gene3D" id="3.40.50.720">
    <property type="entry name" value="NAD(P)-binding Rossmann-like Domain"/>
    <property type="match status" value="1"/>
</dbReference>
<evidence type="ECO:0000256" key="1">
    <source>
        <dbReference type="ARBA" id="ARBA00004141"/>
    </source>
</evidence>
<keyword evidence="3" id="KW-0813">Transport</keyword>
<evidence type="ECO:0000313" key="11">
    <source>
        <dbReference type="EMBL" id="AKQ04636.1"/>
    </source>
</evidence>
<evidence type="ECO:0000256" key="4">
    <source>
        <dbReference type="ARBA" id="ARBA00022538"/>
    </source>
</evidence>
<organism evidence="11">
    <name type="scientific">uncultured Gemmatimonadetes bacterium Rifle_16ft_4_minimus_7</name>
    <dbReference type="NCBI Taxonomy" id="1665098"/>
    <lineage>
        <taxon>Bacteria</taxon>
        <taxon>Pseudomonadati</taxon>
        <taxon>Gemmatimonadota</taxon>
        <taxon>environmental samples</taxon>
    </lineage>
</organism>
<dbReference type="PROSITE" id="PS51201">
    <property type="entry name" value="RCK_N"/>
    <property type="match status" value="1"/>
</dbReference>
<keyword evidence="4" id="KW-0633">Potassium transport</keyword>
<comment type="similarity">
    <text evidence="2">Belongs to the monovalent cation:proton antiporter 2 (CPA2) transporter (TC 2.A.37) family.</text>
</comment>
<evidence type="ECO:0000256" key="7">
    <source>
        <dbReference type="ARBA" id="ARBA00023136"/>
    </source>
</evidence>
<evidence type="ECO:0000256" key="8">
    <source>
        <dbReference type="SAM" id="Phobius"/>
    </source>
</evidence>
<sequence>MHDFPILRDLVILVAAAIPVVIAAHRLRVPSVVAFLLTGIAIGPHGLGLIGRQDSVAGLAELGVLLLLFTIGLELSLSRVVRLGRLVLQGGGLQLVGTAAAVAAVAVATGTAGNAAVLYGALVALSSTAIVLRVYTDRGELDTPHGRVVVAVLLFQDLCVVPLMLLIPVLAGGAAGGAGTTDAIVRTFGLSLAVLAALVLGGRLLVPRVLERVAALRNREIFTLSIVLFGLGAAYVTASFGLSLAIGAFIAGLVIAESEYGLQALSDVLPFRDTFSGIFFISVGMLLDTGLLVQRPLTLLGAAAAVVLLKTVVAAVATYSLGRSLQVSVMSGLALAQVGEFSFVLAGVAAPLGLLPPDHFQVFLGASVASMLATPFVIAAAAPVAEAVCRLSRRPAIELLPHETDRVARLEDHVIIVGYGLNGRNLARVLRAAGIGYVILEQNGQVVRRARLEREPILFGDGTRHEVLERVGIAKARVIVFAISAPAAEHRGVAVARQLNPGIRIVVRTRYVAALDDLSRAGADEVVPEEFETSLEVFARVLRLYGIPSNTIEREVAAVRGEHYGVLRGLALPGLKLDALKHLGVHAALDTVEVEEGARAIGESPTTLDLRRETGTTLIAVVRDGKALYTPDPEFRFRAGDTVVLVGQGEALVKACGVFRAGH</sequence>
<dbReference type="Pfam" id="PF02254">
    <property type="entry name" value="TrkA_N"/>
    <property type="match status" value="1"/>
</dbReference>
<comment type="subcellular location">
    <subcellularLocation>
        <location evidence="1">Membrane</location>
        <topology evidence="1">Multi-pass membrane protein</topology>
    </subcellularLocation>
</comment>
<feature type="transmembrane region" description="Helical" evidence="8">
    <location>
        <begin position="226"/>
        <end position="255"/>
    </location>
</feature>
<dbReference type="InterPro" id="IPR038770">
    <property type="entry name" value="Na+/solute_symporter_sf"/>
</dbReference>
<evidence type="ECO:0000256" key="3">
    <source>
        <dbReference type="ARBA" id="ARBA00022448"/>
    </source>
</evidence>
<feature type="domain" description="RCK N-terminal" evidence="9">
    <location>
        <begin position="411"/>
        <end position="528"/>
    </location>
</feature>
<dbReference type="EMBL" id="KT007046">
    <property type="protein sequence ID" value="AKQ04636.1"/>
    <property type="molecule type" value="Genomic_DNA"/>
</dbReference>
<dbReference type="InterPro" id="IPR003148">
    <property type="entry name" value="RCK_N"/>
</dbReference>
<feature type="transmembrane region" description="Helical" evidence="8">
    <location>
        <begin position="116"/>
        <end position="136"/>
    </location>
</feature>
<feature type="transmembrane region" description="Helical" evidence="8">
    <location>
        <begin position="6"/>
        <end position="25"/>
    </location>
</feature>
<dbReference type="PANTHER" id="PTHR42751:SF3">
    <property type="entry name" value="SODIUM_GLUTAMATE SYMPORTER"/>
    <property type="match status" value="1"/>
</dbReference>